<organism evidence="3 4">
    <name type="scientific">Natronosporangium hydrolyticum</name>
    <dbReference type="NCBI Taxonomy" id="2811111"/>
    <lineage>
        <taxon>Bacteria</taxon>
        <taxon>Bacillati</taxon>
        <taxon>Actinomycetota</taxon>
        <taxon>Actinomycetes</taxon>
        <taxon>Micromonosporales</taxon>
        <taxon>Micromonosporaceae</taxon>
        <taxon>Natronosporangium</taxon>
    </lineage>
</organism>
<dbReference type="RefSeq" id="WP_239678287.1">
    <property type="nucleotide sequence ID" value="NZ_CP070499.1"/>
</dbReference>
<evidence type="ECO:0000256" key="1">
    <source>
        <dbReference type="SAM" id="MobiDB-lite"/>
    </source>
</evidence>
<feature type="compositionally biased region" description="Pro residues" evidence="1">
    <location>
        <begin position="26"/>
        <end position="60"/>
    </location>
</feature>
<name>A0A895YN21_9ACTN</name>
<evidence type="ECO:0000256" key="2">
    <source>
        <dbReference type="SAM" id="SignalP"/>
    </source>
</evidence>
<proteinExistence type="predicted"/>
<sequence>MLTLAAGLTALLLAACADDPVDEPEPPTSPPAETPLPPRTPPESPPAPPVDPPVAPPTPPTGEVTVSGTLVEGVEPSCILLQTEDGHLFLLFGDPVAELRAESPVTIRGEAQPSMASTCQQGVPFEVAEIVD</sequence>
<dbReference type="KEGG" id="nhy:JQS43_07205"/>
<feature type="signal peptide" evidence="2">
    <location>
        <begin position="1"/>
        <end position="17"/>
    </location>
</feature>
<gene>
    <name evidence="3" type="ORF">JQS43_07205</name>
</gene>
<protein>
    <recommendedName>
        <fullName evidence="5">Lipoprotein</fullName>
    </recommendedName>
</protein>
<keyword evidence="4" id="KW-1185">Reference proteome</keyword>
<keyword evidence="2" id="KW-0732">Signal</keyword>
<evidence type="ECO:0000313" key="3">
    <source>
        <dbReference type="EMBL" id="QSB16086.1"/>
    </source>
</evidence>
<feature type="region of interest" description="Disordered" evidence="1">
    <location>
        <begin position="17"/>
        <end position="66"/>
    </location>
</feature>
<dbReference type="EMBL" id="CP070499">
    <property type="protein sequence ID" value="QSB16086.1"/>
    <property type="molecule type" value="Genomic_DNA"/>
</dbReference>
<accession>A0A895YN21</accession>
<reference evidence="3" key="1">
    <citation type="submission" date="2021-02" db="EMBL/GenBank/DDBJ databases">
        <title>Natrosporangium hydrolyticum gen. nov., sp. nov, a haloalkaliphilic actinobacterium from a soda solonchak soil.</title>
        <authorList>
            <person name="Sorokin D.Y."/>
            <person name="Khijniak T.V."/>
            <person name="Zakharycheva A.P."/>
            <person name="Boueva O.V."/>
            <person name="Ariskina E.V."/>
            <person name="Hahnke R.L."/>
            <person name="Bunk B."/>
            <person name="Sproer C."/>
            <person name="Schumann P."/>
            <person name="Evtushenko L.I."/>
            <person name="Kublanov I.V."/>
        </authorList>
    </citation>
    <scope>NUCLEOTIDE SEQUENCE</scope>
    <source>
        <strain evidence="3">DSM 106523</strain>
    </source>
</reference>
<evidence type="ECO:0000313" key="4">
    <source>
        <dbReference type="Proteomes" id="UP000662857"/>
    </source>
</evidence>
<feature type="chain" id="PRO_5034890971" description="Lipoprotein" evidence="2">
    <location>
        <begin position="18"/>
        <end position="132"/>
    </location>
</feature>
<dbReference type="Proteomes" id="UP000662857">
    <property type="component" value="Chromosome"/>
</dbReference>
<dbReference type="AlphaFoldDB" id="A0A895YN21"/>
<evidence type="ECO:0008006" key="5">
    <source>
        <dbReference type="Google" id="ProtNLM"/>
    </source>
</evidence>